<keyword evidence="1" id="KW-0472">Membrane</keyword>
<sequence>MNSKYIAVFAAFTSACLYILLSLRKIEIDS</sequence>
<name>A0A239HVP3_9FIRM</name>
<dbReference type="AlphaFoldDB" id="A0A239HVP3"/>
<evidence type="ECO:0000256" key="1">
    <source>
        <dbReference type="SAM" id="Phobius"/>
    </source>
</evidence>
<accession>A0A239HVP3</accession>
<dbReference type="PROSITE" id="PS51257">
    <property type="entry name" value="PROKAR_LIPOPROTEIN"/>
    <property type="match status" value="1"/>
</dbReference>
<reference evidence="2 3" key="1">
    <citation type="submission" date="2017-06" db="EMBL/GenBank/DDBJ databases">
        <authorList>
            <person name="Kim H.J."/>
            <person name="Triplett B.A."/>
        </authorList>
    </citation>
    <scope>NUCLEOTIDE SEQUENCE [LARGE SCALE GENOMIC DNA]</scope>
    <source>
        <strain evidence="2 3">SCA</strain>
    </source>
</reference>
<gene>
    <name evidence="2" type="ORF">SAMN05446037_102422</name>
</gene>
<evidence type="ECO:0000313" key="2">
    <source>
        <dbReference type="EMBL" id="SNS85389.1"/>
    </source>
</evidence>
<keyword evidence="1" id="KW-1133">Transmembrane helix</keyword>
<protein>
    <submittedName>
        <fullName evidence="2">Uncharacterized protein</fullName>
    </submittedName>
</protein>
<keyword evidence="3" id="KW-1185">Reference proteome</keyword>
<keyword evidence="1" id="KW-0812">Transmembrane</keyword>
<proteinExistence type="predicted"/>
<feature type="transmembrane region" description="Helical" evidence="1">
    <location>
        <begin position="6"/>
        <end position="23"/>
    </location>
</feature>
<organism evidence="2 3">
    <name type="scientific">Anaerovirgula multivorans</name>
    <dbReference type="NCBI Taxonomy" id="312168"/>
    <lineage>
        <taxon>Bacteria</taxon>
        <taxon>Bacillati</taxon>
        <taxon>Bacillota</taxon>
        <taxon>Clostridia</taxon>
        <taxon>Peptostreptococcales</taxon>
        <taxon>Natronincolaceae</taxon>
        <taxon>Anaerovirgula</taxon>
    </lineage>
</organism>
<evidence type="ECO:0000313" key="3">
    <source>
        <dbReference type="Proteomes" id="UP000198304"/>
    </source>
</evidence>
<dbReference type="Proteomes" id="UP000198304">
    <property type="component" value="Unassembled WGS sequence"/>
</dbReference>
<dbReference type="EMBL" id="FZOJ01000024">
    <property type="protein sequence ID" value="SNS85389.1"/>
    <property type="molecule type" value="Genomic_DNA"/>
</dbReference>